<accession>A0A0A0JHV0</accession>
<keyword evidence="2" id="KW-1185">Reference proteome</keyword>
<proteinExistence type="predicted"/>
<evidence type="ECO:0008006" key="3">
    <source>
        <dbReference type="Google" id="ProtNLM"/>
    </source>
</evidence>
<sequence>MGIHSFHLAEVPPTTAARVLVGHRNDPGTAGLQHIEHLSLMTLGAPAISLERLQLRRHAVFAQWESEAALDDYLAGDPVGQHLARGWHVRLEFVRRWGAVTGLHRLPLNADTMDDDEPVVAVTLAHLKLPQLARFFRWGRPVERLVRDHPGQTLALAAVRPPRTFSTFSVWESVSAMRDMVEGRGGGQAPERHARAMVEREREDFHSEFTTLRFRPLSEHGFWQGRNGIVPTP</sequence>
<protein>
    <recommendedName>
        <fullName evidence="3">Spheroidene monooxygenase</fullName>
    </recommendedName>
</protein>
<reference evidence="1 2" key="1">
    <citation type="submission" date="2013-08" db="EMBL/GenBank/DDBJ databases">
        <title>The genome sequence of Knoellia subterranea.</title>
        <authorList>
            <person name="Zhu W."/>
            <person name="Wang G."/>
        </authorList>
    </citation>
    <scope>NUCLEOTIDE SEQUENCE [LARGE SCALE GENOMIC DNA]</scope>
    <source>
        <strain evidence="1 2">KCTC 19937</strain>
    </source>
</reference>
<dbReference type="Proteomes" id="UP000030011">
    <property type="component" value="Unassembled WGS sequence"/>
</dbReference>
<dbReference type="RefSeq" id="WP_035907013.1">
    <property type="nucleotide sequence ID" value="NZ_AVPK01000012.1"/>
</dbReference>
<dbReference type="AlphaFoldDB" id="A0A0A0JHV0"/>
<gene>
    <name evidence="1" type="ORF">N803_05840</name>
</gene>
<dbReference type="InterPro" id="IPR011008">
    <property type="entry name" value="Dimeric_a/b-barrel"/>
</dbReference>
<dbReference type="InterPro" id="IPR049574">
    <property type="entry name" value="CrtA-like"/>
</dbReference>
<evidence type="ECO:0000313" key="2">
    <source>
        <dbReference type="Proteomes" id="UP000030011"/>
    </source>
</evidence>
<dbReference type="SUPFAM" id="SSF54909">
    <property type="entry name" value="Dimeric alpha+beta barrel"/>
    <property type="match status" value="1"/>
</dbReference>
<evidence type="ECO:0000313" key="1">
    <source>
        <dbReference type="EMBL" id="KGN36324.1"/>
    </source>
</evidence>
<dbReference type="STRING" id="1385521.N803_05840"/>
<dbReference type="EMBL" id="AVPK01000012">
    <property type="protein sequence ID" value="KGN36324.1"/>
    <property type="molecule type" value="Genomic_DNA"/>
</dbReference>
<organism evidence="1 2">
    <name type="scientific">Knoellia subterranea KCTC 19937</name>
    <dbReference type="NCBI Taxonomy" id="1385521"/>
    <lineage>
        <taxon>Bacteria</taxon>
        <taxon>Bacillati</taxon>
        <taxon>Actinomycetota</taxon>
        <taxon>Actinomycetes</taxon>
        <taxon>Micrococcales</taxon>
        <taxon>Intrasporangiaceae</taxon>
        <taxon>Knoellia</taxon>
    </lineage>
</organism>
<dbReference type="OrthoDB" id="701861at2"/>
<dbReference type="eggNOG" id="ENOG502Z859">
    <property type="taxonomic scope" value="Bacteria"/>
</dbReference>
<dbReference type="CDD" id="cd21650">
    <property type="entry name" value="CrtA-like"/>
    <property type="match status" value="1"/>
</dbReference>
<name>A0A0A0JHV0_9MICO</name>
<comment type="caution">
    <text evidence="1">The sequence shown here is derived from an EMBL/GenBank/DDBJ whole genome shotgun (WGS) entry which is preliminary data.</text>
</comment>